<dbReference type="InterPro" id="IPR046373">
    <property type="entry name" value="Acyl-CoA_Oxase/DH_mid-dom_sf"/>
</dbReference>
<dbReference type="GO" id="GO:0003995">
    <property type="term" value="F:acyl-CoA dehydrogenase activity"/>
    <property type="evidence" value="ECO:0007669"/>
    <property type="project" value="TreeGrafter"/>
</dbReference>
<dbReference type="Proteomes" id="UP000198923">
    <property type="component" value="Unassembled WGS sequence"/>
</dbReference>
<evidence type="ECO:0000259" key="8">
    <source>
        <dbReference type="Pfam" id="PF02770"/>
    </source>
</evidence>
<dbReference type="EMBL" id="FNCN01000011">
    <property type="protein sequence ID" value="SDH08304.1"/>
    <property type="molecule type" value="Genomic_DNA"/>
</dbReference>
<evidence type="ECO:0000313" key="10">
    <source>
        <dbReference type="EMBL" id="SDH08304.1"/>
    </source>
</evidence>
<dbReference type="InterPro" id="IPR037069">
    <property type="entry name" value="AcylCoA_DH/ox_N_sf"/>
</dbReference>
<keyword evidence="11" id="KW-1185">Reference proteome</keyword>
<dbReference type="SUPFAM" id="SSF47203">
    <property type="entry name" value="Acyl-CoA dehydrogenase C-terminal domain-like"/>
    <property type="match status" value="1"/>
</dbReference>
<evidence type="ECO:0000256" key="6">
    <source>
        <dbReference type="RuleBase" id="RU362125"/>
    </source>
</evidence>
<name>A0A1G7ZHZ5_9ACTN</name>
<dbReference type="Gene3D" id="1.20.140.10">
    <property type="entry name" value="Butyryl-CoA Dehydrogenase, subunit A, domain 3"/>
    <property type="match status" value="1"/>
</dbReference>
<dbReference type="Gene3D" id="2.40.110.10">
    <property type="entry name" value="Butyryl-CoA Dehydrogenase, subunit A, domain 2"/>
    <property type="match status" value="1"/>
</dbReference>
<protein>
    <submittedName>
        <fullName evidence="10">Acyl-CoA dehydrogenase</fullName>
    </submittedName>
</protein>
<evidence type="ECO:0000259" key="7">
    <source>
        <dbReference type="Pfam" id="PF00441"/>
    </source>
</evidence>
<dbReference type="Pfam" id="PF02771">
    <property type="entry name" value="Acyl-CoA_dh_N"/>
    <property type="match status" value="1"/>
</dbReference>
<keyword evidence="3 6" id="KW-0285">Flavoprotein</keyword>
<sequence>MRFSYEPEHEDLRESVRAFLADVASEDAVRQDMETDRGWSPHAWSRLCGELELPALAVPEAYGGADAGLVELGVVLQEAGRSLLCAPLLSTTLATQALLLTSPGDEVAELATGRRTGTLALREPGRGWDAVPYTRAAADSNGWRLTGTKNWVLDGHSADLFVASAITPAGTSLFLVESGGGGVKAEAVETVDPTRRVAQVTFDAAPATLLGLDGAAPIPSLLDTAVILLAAEQVGVAERCLDMAAEYARQRTQFGRSIGSFQAVKHKLADALLEVEAARSAALYAAYAADRSLDEERAEAAAIAGIICSEAALRAAGDNVQVHGGIGMTWEHPAHLFLKRATVSRMLLRHPDDHVERLLELAGLPAAAGEHRP</sequence>
<dbReference type="PANTHER" id="PTHR43884:SF20">
    <property type="entry name" value="ACYL-COA DEHYDROGENASE FADE28"/>
    <property type="match status" value="1"/>
</dbReference>
<dbReference type="PANTHER" id="PTHR43884">
    <property type="entry name" value="ACYL-COA DEHYDROGENASE"/>
    <property type="match status" value="1"/>
</dbReference>
<evidence type="ECO:0000256" key="5">
    <source>
        <dbReference type="ARBA" id="ARBA00023002"/>
    </source>
</evidence>
<evidence type="ECO:0000313" key="11">
    <source>
        <dbReference type="Proteomes" id="UP000198923"/>
    </source>
</evidence>
<comment type="cofactor">
    <cofactor evidence="1 6">
        <name>FAD</name>
        <dbReference type="ChEBI" id="CHEBI:57692"/>
    </cofactor>
</comment>
<evidence type="ECO:0000256" key="1">
    <source>
        <dbReference type="ARBA" id="ARBA00001974"/>
    </source>
</evidence>
<evidence type="ECO:0000256" key="2">
    <source>
        <dbReference type="ARBA" id="ARBA00009347"/>
    </source>
</evidence>
<comment type="similarity">
    <text evidence="2 6">Belongs to the acyl-CoA dehydrogenase family.</text>
</comment>
<dbReference type="InterPro" id="IPR036250">
    <property type="entry name" value="AcylCo_DH-like_C"/>
</dbReference>
<dbReference type="InterPro" id="IPR009075">
    <property type="entry name" value="AcylCo_DH/oxidase_C"/>
</dbReference>
<feature type="domain" description="Acyl-CoA oxidase/dehydrogenase middle" evidence="8">
    <location>
        <begin position="119"/>
        <end position="197"/>
    </location>
</feature>
<dbReference type="InterPro" id="IPR009100">
    <property type="entry name" value="AcylCoA_DH/oxidase_NM_dom_sf"/>
</dbReference>
<dbReference type="Pfam" id="PF02770">
    <property type="entry name" value="Acyl-CoA_dh_M"/>
    <property type="match status" value="1"/>
</dbReference>
<gene>
    <name evidence="10" type="ORF">SAMN05421505_11162</name>
</gene>
<keyword evidence="4 6" id="KW-0274">FAD</keyword>
<proteinExistence type="inferred from homology"/>
<dbReference type="OrthoDB" id="4607453at2"/>
<dbReference type="InterPro" id="IPR013786">
    <property type="entry name" value="AcylCoA_DH/ox_N"/>
</dbReference>
<dbReference type="InterPro" id="IPR006091">
    <property type="entry name" value="Acyl-CoA_Oxase/DH_mid-dom"/>
</dbReference>
<reference evidence="10 11" key="1">
    <citation type="submission" date="2016-10" db="EMBL/GenBank/DDBJ databases">
        <authorList>
            <person name="de Groot N.N."/>
        </authorList>
    </citation>
    <scope>NUCLEOTIDE SEQUENCE [LARGE SCALE GENOMIC DNA]</scope>
    <source>
        <strain evidence="10 11">CPCC 201354</strain>
    </source>
</reference>
<dbReference type="Pfam" id="PF00441">
    <property type="entry name" value="Acyl-CoA_dh_1"/>
    <property type="match status" value="1"/>
</dbReference>
<evidence type="ECO:0000256" key="4">
    <source>
        <dbReference type="ARBA" id="ARBA00022827"/>
    </source>
</evidence>
<evidence type="ECO:0000256" key="3">
    <source>
        <dbReference type="ARBA" id="ARBA00022630"/>
    </source>
</evidence>
<dbReference type="RefSeq" id="WP_093170794.1">
    <property type="nucleotide sequence ID" value="NZ_FNCN01000011.1"/>
</dbReference>
<evidence type="ECO:0000259" key="9">
    <source>
        <dbReference type="Pfam" id="PF02771"/>
    </source>
</evidence>
<organism evidence="10 11">
    <name type="scientific">Sinosporangium album</name>
    <dbReference type="NCBI Taxonomy" id="504805"/>
    <lineage>
        <taxon>Bacteria</taxon>
        <taxon>Bacillati</taxon>
        <taxon>Actinomycetota</taxon>
        <taxon>Actinomycetes</taxon>
        <taxon>Streptosporangiales</taxon>
        <taxon>Streptosporangiaceae</taxon>
        <taxon>Sinosporangium</taxon>
    </lineage>
</organism>
<dbReference type="GO" id="GO:0050660">
    <property type="term" value="F:flavin adenine dinucleotide binding"/>
    <property type="evidence" value="ECO:0007669"/>
    <property type="project" value="InterPro"/>
</dbReference>
<feature type="domain" description="Acyl-CoA dehydrogenase/oxidase N-terminal" evidence="9">
    <location>
        <begin position="7"/>
        <end position="95"/>
    </location>
</feature>
<feature type="domain" description="Acyl-CoA dehydrogenase/oxidase C-terminal" evidence="7">
    <location>
        <begin position="222"/>
        <end position="346"/>
    </location>
</feature>
<dbReference type="Gene3D" id="1.10.540.10">
    <property type="entry name" value="Acyl-CoA dehydrogenase/oxidase, N-terminal domain"/>
    <property type="match status" value="1"/>
</dbReference>
<accession>A0A1G7ZHZ5</accession>
<dbReference type="SUPFAM" id="SSF56645">
    <property type="entry name" value="Acyl-CoA dehydrogenase NM domain-like"/>
    <property type="match status" value="1"/>
</dbReference>
<dbReference type="STRING" id="504805.SAMN05421505_11162"/>
<keyword evidence="5 6" id="KW-0560">Oxidoreductase</keyword>
<dbReference type="AlphaFoldDB" id="A0A1G7ZHZ5"/>